<sequence length="153" mass="16302">MSFRSSACLVAILGLSSALAAAADRPKPEFLNTKESLERGLPFSEAVRAGDFLFLAGQIGDKDGKVVPGGIAPEARQTLQHIKDVLERNGSSLGDVVKCTVFLADIAEWPAFNTVYREFFKQPFPARSALAASGLAMGARVEVECIAYAPKGK</sequence>
<protein>
    <submittedName>
        <fullName evidence="3">Reactive intermediate/imine deaminase</fullName>
    </submittedName>
</protein>
<organism evidence="3 4">
    <name type="scientific">Povalibacter uvarum</name>
    <dbReference type="NCBI Taxonomy" id="732238"/>
    <lineage>
        <taxon>Bacteria</taxon>
        <taxon>Pseudomonadati</taxon>
        <taxon>Pseudomonadota</taxon>
        <taxon>Gammaproteobacteria</taxon>
        <taxon>Steroidobacterales</taxon>
        <taxon>Steroidobacteraceae</taxon>
        <taxon>Povalibacter</taxon>
    </lineage>
</organism>
<evidence type="ECO:0000256" key="1">
    <source>
        <dbReference type="ARBA" id="ARBA00010552"/>
    </source>
</evidence>
<comment type="similarity">
    <text evidence="1">Belongs to the RutC family.</text>
</comment>
<keyword evidence="2" id="KW-0732">Signal</keyword>
<dbReference type="InterPro" id="IPR035959">
    <property type="entry name" value="RutC-like_sf"/>
</dbReference>
<dbReference type="Proteomes" id="UP000588068">
    <property type="component" value="Unassembled WGS sequence"/>
</dbReference>
<dbReference type="SUPFAM" id="SSF55298">
    <property type="entry name" value="YjgF-like"/>
    <property type="match status" value="1"/>
</dbReference>
<dbReference type="GO" id="GO:0005829">
    <property type="term" value="C:cytosol"/>
    <property type="evidence" value="ECO:0007669"/>
    <property type="project" value="TreeGrafter"/>
</dbReference>
<dbReference type="CDD" id="cd00448">
    <property type="entry name" value="YjgF_YER057c_UK114_family"/>
    <property type="match status" value="1"/>
</dbReference>
<dbReference type="EMBL" id="JACHHZ010000002">
    <property type="protein sequence ID" value="MBB6092646.1"/>
    <property type="molecule type" value="Genomic_DNA"/>
</dbReference>
<feature type="signal peptide" evidence="2">
    <location>
        <begin position="1"/>
        <end position="20"/>
    </location>
</feature>
<evidence type="ECO:0000313" key="3">
    <source>
        <dbReference type="EMBL" id="MBB6092646.1"/>
    </source>
</evidence>
<dbReference type="AlphaFoldDB" id="A0A841HIL2"/>
<dbReference type="Pfam" id="PF01042">
    <property type="entry name" value="Ribonuc_L-PSP"/>
    <property type="match status" value="1"/>
</dbReference>
<accession>A0A841HIL2</accession>
<evidence type="ECO:0000313" key="4">
    <source>
        <dbReference type="Proteomes" id="UP000588068"/>
    </source>
</evidence>
<reference evidence="3 4" key="1">
    <citation type="submission" date="2020-08" db="EMBL/GenBank/DDBJ databases">
        <title>Genomic Encyclopedia of Type Strains, Phase IV (KMG-IV): sequencing the most valuable type-strain genomes for metagenomic binning, comparative biology and taxonomic classification.</title>
        <authorList>
            <person name="Goeker M."/>
        </authorList>
    </citation>
    <scope>NUCLEOTIDE SEQUENCE [LARGE SCALE GENOMIC DNA]</scope>
    <source>
        <strain evidence="3 4">DSM 26723</strain>
    </source>
</reference>
<comment type="caution">
    <text evidence="3">The sequence shown here is derived from an EMBL/GenBank/DDBJ whole genome shotgun (WGS) entry which is preliminary data.</text>
</comment>
<name>A0A841HIL2_9GAMM</name>
<dbReference type="GO" id="GO:0019239">
    <property type="term" value="F:deaminase activity"/>
    <property type="evidence" value="ECO:0007669"/>
    <property type="project" value="TreeGrafter"/>
</dbReference>
<dbReference type="PANTHER" id="PTHR11803:SF39">
    <property type="entry name" value="2-IMINOBUTANOATE_2-IMINOPROPANOATE DEAMINASE"/>
    <property type="match status" value="1"/>
</dbReference>
<dbReference type="PANTHER" id="PTHR11803">
    <property type="entry name" value="2-IMINOBUTANOATE/2-IMINOPROPANOATE DEAMINASE RIDA"/>
    <property type="match status" value="1"/>
</dbReference>
<keyword evidence="4" id="KW-1185">Reference proteome</keyword>
<dbReference type="InterPro" id="IPR006175">
    <property type="entry name" value="YjgF/YER057c/UK114"/>
</dbReference>
<dbReference type="FunFam" id="3.30.1330.40:FF:000001">
    <property type="entry name" value="L-PSP family endoribonuclease"/>
    <property type="match status" value="1"/>
</dbReference>
<dbReference type="Gene3D" id="3.30.1330.40">
    <property type="entry name" value="RutC-like"/>
    <property type="match status" value="1"/>
</dbReference>
<feature type="chain" id="PRO_5032421888" evidence="2">
    <location>
        <begin position="21"/>
        <end position="153"/>
    </location>
</feature>
<dbReference type="RefSeq" id="WP_184330433.1">
    <property type="nucleotide sequence ID" value="NZ_JACHHZ010000002.1"/>
</dbReference>
<gene>
    <name evidence="3" type="ORF">HNQ60_001524</name>
</gene>
<proteinExistence type="inferred from homology"/>
<evidence type="ECO:0000256" key="2">
    <source>
        <dbReference type="SAM" id="SignalP"/>
    </source>
</evidence>